<name>A0A392M0P5_9FABA</name>
<keyword evidence="4" id="KW-1185">Reference proteome</keyword>
<evidence type="ECO:0000259" key="2">
    <source>
        <dbReference type="Pfam" id="PF00098"/>
    </source>
</evidence>
<protein>
    <submittedName>
        <fullName evidence="3">Retrovirus-related Pol polyprotein from transposon TNT 1-94</fullName>
    </submittedName>
</protein>
<feature type="compositionally biased region" description="Basic and acidic residues" evidence="1">
    <location>
        <begin position="24"/>
        <end position="35"/>
    </location>
</feature>
<sequence>MQQALQVHTKNDGKDKKKWKKGKEKWLKGKSKTDDKTKSFIREGFVNSQKKKEFDKSIIQCYNCEKYDHFADECKYGKGKKKSKSDDDANVAQNNESEKDIVLLMMATTCEGNPMYQEWYSLAGKLSRGCLYLVKNWRV</sequence>
<organism evidence="3 4">
    <name type="scientific">Trifolium medium</name>
    <dbReference type="NCBI Taxonomy" id="97028"/>
    <lineage>
        <taxon>Eukaryota</taxon>
        <taxon>Viridiplantae</taxon>
        <taxon>Streptophyta</taxon>
        <taxon>Embryophyta</taxon>
        <taxon>Tracheophyta</taxon>
        <taxon>Spermatophyta</taxon>
        <taxon>Magnoliopsida</taxon>
        <taxon>eudicotyledons</taxon>
        <taxon>Gunneridae</taxon>
        <taxon>Pentapetalae</taxon>
        <taxon>rosids</taxon>
        <taxon>fabids</taxon>
        <taxon>Fabales</taxon>
        <taxon>Fabaceae</taxon>
        <taxon>Papilionoideae</taxon>
        <taxon>50 kb inversion clade</taxon>
        <taxon>NPAAA clade</taxon>
        <taxon>Hologalegina</taxon>
        <taxon>IRL clade</taxon>
        <taxon>Trifolieae</taxon>
        <taxon>Trifolium</taxon>
    </lineage>
</organism>
<dbReference type="Proteomes" id="UP000265520">
    <property type="component" value="Unassembled WGS sequence"/>
</dbReference>
<accession>A0A392M0P5</accession>
<proteinExistence type="predicted"/>
<reference evidence="3 4" key="1">
    <citation type="journal article" date="2018" name="Front. Plant Sci.">
        <title>Red Clover (Trifolium pratense) and Zigzag Clover (T. medium) - A Picture of Genomic Similarities and Differences.</title>
        <authorList>
            <person name="Dluhosova J."/>
            <person name="Istvanek J."/>
            <person name="Nedelnik J."/>
            <person name="Repkova J."/>
        </authorList>
    </citation>
    <scope>NUCLEOTIDE SEQUENCE [LARGE SCALE GENOMIC DNA]</scope>
    <source>
        <strain evidence="4">cv. 10/8</strain>
        <tissue evidence="3">Leaf</tissue>
    </source>
</reference>
<dbReference type="EMBL" id="LXQA010001554">
    <property type="protein sequence ID" value="MCH80841.1"/>
    <property type="molecule type" value="Genomic_DNA"/>
</dbReference>
<dbReference type="InterPro" id="IPR001878">
    <property type="entry name" value="Znf_CCHC"/>
</dbReference>
<evidence type="ECO:0000256" key="1">
    <source>
        <dbReference type="SAM" id="MobiDB-lite"/>
    </source>
</evidence>
<evidence type="ECO:0000313" key="4">
    <source>
        <dbReference type="Proteomes" id="UP000265520"/>
    </source>
</evidence>
<comment type="caution">
    <text evidence="3">The sequence shown here is derived from an EMBL/GenBank/DDBJ whole genome shotgun (WGS) entry which is preliminary data.</text>
</comment>
<dbReference type="GO" id="GO:0003676">
    <property type="term" value="F:nucleic acid binding"/>
    <property type="evidence" value="ECO:0007669"/>
    <property type="project" value="InterPro"/>
</dbReference>
<gene>
    <name evidence="3" type="ORF">A2U01_0001616</name>
</gene>
<dbReference type="SUPFAM" id="SSF57756">
    <property type="entry name" value="Retrovirus zinc finger-like domains"/>
    <property type="match status" value="1"/>
</dbReference>
<dbReference type="Pfam" id="PF00098">
    <property type="entry name" value="zf-CCHC"/>
    <property type="match status" value="1"/>
</dbReference>
<dbReference type="GO" id="GO:0008270">
    <property type="term" value="F:zinc ion binding"/>
    <property type="evidence" value="ECO:0007669"/>
    <property type="project" value="InterPro"/>
</dbReference>
<evidence type="ECO:0000313" key="3">
    <source>
        <dbReference type="EMBL" id="MCH80841.1"/>
    </source>
</evidence>
<dbReference type="InterPro" id="IPR036875">
    <property type="entry name" value="Znf_CCHC_sf"/>
</dbReference>
<feature type="region of interest" description="Disordered" evidence="1">
    <location>
        <begin position="1"/>
        <end position="35"/>
    </location>
</feature>
<feature type="domain" description="CCHC-type" evidence="2">
    <location>
        <begin position="60"/>
        <end position="75"/>
    </location>
</feature>
<dbReference type="AlphaFoldDB" id="A0A392M0P5"/>